<evidence type="ECO:0000313" key="3">
    <source>
        <dbReference type="Proteomes" id="UP000823909"/>
    </source>
</evidence>
<evidence type="ECO:0000313" key="2">
    <source>
        <dbReference type="EMBL" id="HJD42295.1"/>
    </source>
</evidence>
<name>A0A9D2REG8_9FIRM</name>
<dbReference type="EC" id="2.3.1.-" evidence="2"/>
<dbReference type="InterPro" id="IPR000182">
    <property type="entry name" value="GNAT_dom"/>
</dbReference>
<dbReference type="Proteomes" id="UP000823909">
    <property type="component" value="Unassembled WGS sequence"/>
</dbReference>
<accession>A0A9D2REG8</accession>
<dbReference type="EMBL" id="DWUU01000027">
    <property type="protein sequence ID" value="HJD42295.1"/>
    <property type="molecule type" value="Genomic_DNA"/>
</dbReference>
<gene>
    <name evidence="2" type="ORF">H9910_04715</name>
</gene>
<reference evidence="2" key="2">
    <citation type="submission" date="2021-04" db="EMBL/GenBank/DDBJ databases">
        <authorList>
            <person name="Gilroy R."/>
        </authorList>
    </citation>
    <scope>NUCLEOTIDE SEQUENCE</scope>
    <source>
        <strain evidence="2">ChiBcec15-3976</strain>
    </source>
</reference>
<protein>
    <submittedName>
        <fullName evidence="2">GNAT family N-acetyltransferase</fullName>
        <ecNumber evidence="2">2.3.1.-</ecNumber>
    </submittedName>
</protein>
<reference evidence="2" key="1">
    <citation type="journal article" date="2021" name="PeerJ">
        <title>Extensive microbial diversity within the chicken gut microbiome revealed by metagenomics and culture.</title>
        <authorList>
            <person name="Gilroy R."/>
            <person name="Ravi A."/>
            <person name="Getino M."/>
            <person name="Pursley I."/>
            <person name="Horton D.L."/>
            <person name="Alikhan N.F."/>
            <person name="Baker D."/>
            <person name="Gharbi K."/>
            <person name="Hall N."/>
            <person name="Watson M."/>
            <person name="Adriaenssens E.M."/>
            <person name="Foster-Nyarko E."/>
            <person name="Jarju S."/>
            <person name="Secka A."/>
            <person name="Antonio M."/>
            <person name="Oren A."/>
            <person name="Chaudhuri R.R."/>
            <person name="La Ragione R."/>
            <person name="Hildebrand F."/>
            <person name="Pallen M.J."/>
        </authorList>
    </citation>
    <scope>NUCLEOTIDE SEQUENCE</scope>
    <source>
        <strain evidence="2">ChiBcec15-3976</strain>
    </source>
</reference>
<dbReference type="PANTHER" id="PTHR43451">
    <property type="entry name" value="ACETYLTRANSFERASE (GNAT) FAMILY PROTEIN"/>
    <property type="match status" value="1"/>
</dbReference>
<keyword evidence="2" id="KW-0012">Acyltransferase</keyword>
<proteinExistence type="predicted"/>
<evidence type="ECO:0000259" key="1">
    <source>
        <dbReference type="PROSITE" id="PS51186"/>
    </source>
</evidence>
<dbReference type="AlphaFoldDB" id="A0A9D2REG8"/>
<dbReference type="InterPro" id="IPR016181">
    <property type="entry name" value="Acyl_CoA_acyltransferase"/>
</dbReference>
<feature type="domain" description="N-acetyltransferase" evidence="1">
    <location>
        <begin position="1"/>
        <end position="158"/>
    </location>
</feature>
<dbReference type="CDD" id="cd04301">
    <property type="entry name" value="NAT_SF"/>
    <property type="match status" value="1"/>
</dbReference>
<comment type="caution">
    <text evidence="2">The sequence shown here is derived from an EMBL/GenBank/DDBJ whole genome shotgun (WGS) entry which is preliminary data.</text>
</comment>
<dbReference type="Gene3D" id="3.40.630.30">
    <property type="match status" value="1"/>
</dbReference>
<dbReference type="SUPFAM" id="SSF55729">
    <property type="entry name" value="Acyl-CoA N-acyltransferases (Nat)"/>
    <property type="match status" value="1"/>
</dbReference>
<dbReference type="Pfam" id="PF13673">
    <property type="entry name" value="Acetyltransf_10"/>
    <property type="match status" value="1"/>
</dbReference>
<keyword evidence="2" id="KW-0808">Transferase</keyword>
<dbReference type="PANTHER" id="PTHR43451:SF1">
    <property type="entry name" value="ACETYLTRANSFERASE"/>
    <property type="match status" value="1"/>
</dbReference>
<dbReference type="GO" id="GO:0016747">
    <property type="term" value="F:acyltransferase activity, transferring groups other than amino-acyl groups"/>
    <property type="evidence" value="ECO:0007669"/>
    <property type="project" value="InterPro"/>
</dbReference>
<dbReference type="InterPro" id="IPR052564">
    <property type="entry name" value="N-acetyltrans/Recomb-assoc"/>
</dbReference>
<dbReference type="PROSITE" id="PS51186">
    <property type="entry name" value="GNAT"/>
    <property type="match status" value="1"/>
</dbReference>
<organism evidence="2 3">
    <name type="scientific">Candidatus Mediterraneibacter quadrami</name>
    <dbReference type="NCBI Taxonomy" id="2838684"/>
    <lineage>
        <taxon>Bacteria</taxon>
        <taxon>Bacillati</taxon>
        <taxon>Bacillota</taxon>
        <taxon>Clostridia</taxon>
        <taxon>Lachnospirales</taxon>
        <taxon>Lachnospiraceae</taxon>
        <taxon>Mediterraneibacter</taxon>
    </lineage>
</organism>
<sequence length="159" mass="18481">MKLRKYNSNDIREIIRLFYDTVHTVNAADYTEEQLKAWASGKVDADAWNRSFLEHVTYVAVEKDESNAAGEIVIGFADMDRSGYLDRLYVHKDHQRQGVASALCDRLEKEIEADRYLTHASITARPFFEKRGYKTVREQQVERNGVLLTNYVMERKNAD</sequence>